<proteinExistence type="predicted"/>
<keyword evidence="1" id="KW-0472">Membrane</keyword>
<keyword evidence="1" id="KW-0812">Transmembrane</keyword>
<organism evidence="2">
    <name type="scientific">Rhizophora mucronata</name>
    <name type="common">Asiatic mangrove</name>
    <dbReference type="NCBI Taxonomy" id="61149"/>
    <lineage>
        <taxon>Eukaryota</taxon>
        <taxon>Viridiplantae</taxon>
        <taxon>Streptophyta</taxon>
        <taxon>Embryophyta</taxon>
        <taxon>Tracheophyta</taxon>
        <taxon>Spermatophyta</taxon>
        <taxon>Magnoliopsida</taxon>
        <taxon>eudicotyledons</taxon>
        <taxon>Gunneridae</taxon>
        <taxon>Pentapetalae</taxon>
        <taxon>rosids</taxon>
        <taxon>fabids</taxon>
        <taxon>Malpighiales</taxon>
        <taxon>Rhizophoraceae</taxon>
        <taxon>Rhizophora</taxon>
    </lineage>
</organism>
<evidence type="ECO:0000313" key="2">
    <source>
        <dbReference type="EMBL" id="MBX33479.1"/>
    </source>
</evidence>
<sequence length="64" mass="7744">MISCRCLGMRLAKEHMVEFTKAWIWRMVILLQLNKFLWRTLLKRILTLSWFASMSLLLIFLLTN</sequence>
<protein>
    <submittedName>
        <fullName evidence="2">Uncharacterized protein</fullName>
    </submittedName>
</protein>
<feature type="transmembrane region" description="Helical" evidence="1">
    <location>
        <begin position="45"/>
        <end position="63"/>
    </location>
</feature>
<evidence type="ECO:0000256" key="1">
    <source>
        <dbReference type="SAM" id="Phobius"/>
    </source>
</evidence>
<dbReference type="AlphaFoldDB" id="A0A2P2MTC9"/>
<dbReference type="EMBL" id="GGEC01052995">
    <property type="protein sequence ID" value="MBX33479.1"/>
    <property type="molecule type" value="Transcribed_RNA"/>
</dbReference>
<name>A0A2P2MTC9_RHIMU</name>
<accession>A0A2P2MTC9</accession>
<keyword evidence="1" id="KW-1133">Transmembrane helix</keyword>
<reference evidence="2" key="1">
    <citation type="submission" date="2018-02" db="EMBL/GenBank/DDBJ databases">
        <title>Rhizophora mucronata_Transcriptome.</title>
        <authorList>
            <person name="Meera S.P."/>
            <person name="Sreeshan A."/>
            <person name="Augustine A."/>
        </authorList>
    </citation>
    <scope>NUCLEOTIDE SEQUENCE</scope>
    <source>
        <tissue evidence="2">Leaf</tissue>
    </source>
</reference>